<dbReference type="InterPro" id="IPR015421">
    <property type="entry name" value="PyrdxlP-dep_Trfase_major"/>
</dbReference>
<evidence type="ECO:0000313" key="9">
    <source>
        <dbReference type="Proteomes" id="UP000438196"/>
    </source>
</evidence>
<dbReference type="InterPro" id="IPR015424">
    <property type="entry name" value="PyrdxlP-dep_Trfase"/>
</dbReference>
<evidence type="ECO:0000313" key="8">
    <source>
        <dbReference type="EMBL" id="MUF06345.1"/>
    </source>
</evidence>
<evidence type="ECO:0000259" key="7">
    <source>
        <dbReference type="Pfam" id="PF00266"/>
    </source>
</evidence>
<dbReference type="GO" id="GO:0008483">
    <property type="term" value="F:transaminase activity"/>
    <property type="evidence" value="ECO:0007669"/>
    <property type="project" value="UniProtKB-KW"/>
</dbReference>
<dbReference type="Proteomes" id="UP000438196">
    <property type="component" value="Unassembled WGS sequence"/>
</dbReference>
<comment type="caution">
    <text evidence="8">The sequence shown here is derived from an EMBL/GenBank/DDBJ whole genome shotgun (WGS) entry which is preliminary data.</text>
</comment>
<dbReference type="Gene3D" id="3.90.1150.10">
    <property type="entry name" value="Aspartate Aminotransferase, domain 1"/>
    <property type="match status" value="1"/>
</dbReference>
<keyword evidence="8" id="KW-0808">Transferase</keyword>
<evidence type="ECO:0000256" key="6">
    <source>
        <dbReference type="SAM" id="SignalP"/>
    </source>
</evidence>
<evidence type="ECO:0000256" key="4">
    <source>
        <dbReference type="ARBA" id="ARBA00050776"/>
    </source>
</evidence>
<dbReference type="AlphaFoldDB" id="A0A6I3W7U0"/>
<evidence type="ECO:0000256" key="5">
    <source>
        <dbReference type="RuleBase" id="RU004504"/>
    </source>
</evidence>
<dbReference type="PROSITE" id="PS51318">
    <property type="entry name" value="TAT"/>
    <property type="match status" value="1"/>
</dbReference>
<comment type="similarity">
    <text evidence="2">Belongs to the class-V pyridoxal-phosphate-dependent aminotransferase family. Csd subfamily.</text>
</comment>
<dbReference type="PANTHER" id="PTHR43586">
    <property type="entry name" value="CYSTEINE DESULFURASE"/>
    <property type="match status" value="1"/>
</dbReference>
<dbReference type="SUPFAM" id="SSF53383">
    <property type="entry name" value="PLP-dependent transferases"/>
    <property type="match status" value="1"/>
</dbReference>
<dbReference type="PROSITE" id="PS00595">
    <property type="entry name" value="AA_TRANSFER_CLASS_5"/>
    <property type="match status" value="1"/>
</dbReference>
<name>A0A6I3W7U0_9PSED</name>
<comment type="catalytic activity">
    <reaction evidence="4">
        <text>(sulfur carrier)-H + L-cysteine = (sulfur carrier)-SH + L-alanine</text>
        <dbReference type="Rhea" id="RHEA:43892"/>
        <dbReference type="Rhea" id="RHEA-COMP:14737"/>
        <dbReference type="Rhea" id="RHEA-COMP:14739"/>
        <dbReference type="ChEBI" id="CHEBI:29917"/>
        <dbReference type="ChEBI" id="CHEBI:35235"/>
        <dbReference type="ChEBI" id="CHEBI:57972"/>
        <dbReference type="ChEBI" id="CHEBI:64428"/>
        <dbReference type="EC" id="2.8.1.7"/>
    </reaction>
</comment>
<comment type="cofactor">
    <cofactor evidence="1 5">
        <name>pyridoxal 5'-phosphate</name>
        <dbReference type="ChEBI" id="CHEBI:597326"/>
    </cofactor>
</comment>
<sequence length="425" mass="48035">MTDRRTFLKTAGVLAAGLPLSSHLIPTAAAATPAVATDKWQALRQLFKLDPNYAHFANFLITSHPKPVQDAIDRYRAELDLNPAKWVDWETQAEWKREGEVRDWAARYLDVKPRQIALTGSTTEGLVMIYGGLHVNPNQEILTTEHEHYSTRNTLNFRVKREGTQVRKISLFKNPRSVSSDEVLGNISRNIRPQTRVLGMTWVQSGSGVKLPVGEIGDLVREHNRQREEKDRIIYVVDGVHGFGVEDMNFADFKCDYFIAGTHKWMFGPRGTGIICAASEQMSDLTPTFPTFSENKDFGTIMTPGGYHAFEHRWALGEAFKLHLQLGKSEVQARIHQLNTYLKQRLKEHPGIELVTPDSPQYSAGFTFFRIKDQDVDAVASYLNQNRIVVDAVDRDVGPVVRFAPGLLNTEQEIDRAMAVLTNKY</sequence>
<dbReference type="Gene3D" id="3.40.640.10">
    <property type="entry name" value="Type I PLP-dependent aspartate aminotransferase-like (Major domain)"/>
    <property type="match status" value="1"/>
</dbReference>
<dbReference type="PANTHER" id="PTHR43586:SF8">
    <property type="entry name" value="CYSTEINE DESULFURASE 1, CHLOROPLASTIC"/>
    <property type="match status" value="1"/>
</dbReference>
<dbReference type="GO" id="GO:0031071">
    <property type="term" value="F:cysteine desulfurase activity"/>
    <property type="evidence" value="ECO:0007669"/>
    <property type="project" value="UniProtKB-EC"/>
</dbReference>
<dbReference type="InterPro" id="IPR015422">
    <property type="entry name" value="PyrdxlP-dep_Trfase_small"/>
</dbReference>
<keyword evidence="3" id="KW-0663">Pyridoxal phosphate</keyword>
<dbReference type="InterPro" id="IPR020578">
    <property type="entry name" value="Aminotrans_V_PyrdxlP_BS"/>
</dbReference>
<keyword evidence="9" id="KW-1185">Reference proteome</keyword>
<keyword evidence="6" id="KW-0732">Signal</keyword>
<evidence type="ECO:0000256" key="2">
    <source>
        <dbReference type="ARBA" id="ARBA00010447"/>
    </source>
</evidence>
<dbReference type="RefSeq" id="WP_155584569.1">
    <property type="nucleotide sequence ID" value="NZ_JBHSTH010000023.1"/>
</dbReference>
<proteinExistence type="inferred from homology"/>
<evidence type="ECO:0000256" key="3">
    <source>
        <dbReference type="ARBA" id="ARBA00022898"/>
    </source>
</evidence>
<dbReference type="InterPro" id="IPR006311">
    <property type="entry name" value="TAT_signal"/>
</dbReference>
<dbReference type="OrthoDB" id="9764293at2"/>
<accession>A0A6I3W7U0</accession>
<gene>
    <name evidence="8" type="ORF">GNF76_18495</name>
</gene>
<organism evidence="8 9">
    <name type="scientific">Pseudomonas spelaei</name>
    <dbReference type="NCBI Taxonomy" id="1055469"/>
    <lineage>
        <taxon>Bacteria</taxon>
        <taxon>Pseudomonadati</taxon>
        <taxon>Pseudomonadota</taxon>
        <taxon>Gammaproteobacteria</taxon>
        <taxon>Pseudomonadales</taxon>
        <taxon>Pseudomonadaceae</taxon>
        <taxon>Pseudomonas</taxon>
    </lineage>
</organism>
<dbReference type="Pfam" id="PF00266">
    <property type="entry name" value="Aminotran_5"/>
    <property type="match status" value="1"/>
</dbReference>
<dbReference type="InterPro" id="IPR000192">
    <property type="entry name" value="Aminotrans_V_dom"/>
</dbReference>
<keyword evidence="8" id="KW-0032">Aminotransferase</keyword>
<evidence type="ECO:0000256" key="1">
    <source>
        <dbReference type="ARBA" id="ARBA00001933"/>
    </source>
</evidence>
<dbReference type="EMBL" id="WNNK01000016">
    <property type="protein sequence ID" value="MUF06345.1"/>
    <property type="molecule type" value="Genomic_DNA"/>
</dbReference>
<feature type="chain" id="PRO_5026251041" evidence="6">
    <location>
        <begin position="31"/>
        <end position="425"/>
    </location>
</feature>
<feature type="domain" description="Aminotransferase class V" evidence="7">
    <location>
        <begin position="62"/>
        <end position="392"/>
    </location>
</feature>
<feature type="signal peptide" evidence="6">
    <location>
        <begin position="1"/>
        <end position="30"/>
    </location>
</feature>
<reference evidence="8 9" key="1">
    <citation type="submission" date="2019-11" db="EMBL/GenBank/DDBJ databases">
        <title>Pseudomonas karstica sp. nov. and Pseudomonas spelaei sp. nov. from karst caves.</title>
        <authorList>
            <person name="Zeman M."/>
        </authorList>
    </citation>
    <scope>NUCLEOTIDE SEQUENCE [LARGE SCALE GENOMIC DNA]</scope>
    <source>
        <strain evidence="8 9">CCM 7893</strain>
    </source>
</reference>
<protein>
    <submittedName>
        <fullName evidence="8">Aminotransferase class V-fold PLP-dependent enzyme</fullName>
    </submittedName>
</protein>